<comment type="subcellular location">
    <subcellularLocation>
        <location evidence="4 14">Cytoplasm</location>
    </subcellularLocation>
</comment>
<keyword evidence="10 14" id="KW-0479">Metal-binding</keyword>
<dbReference type="InterPro" id="IPR022898">
    <property type="entry name" value="RNase_HII"/>
</dbReference>
<comment type="cofactor">
    <cofactor evidence="2">
        <name>Mg(2+)</name>
        <dbReference type="ChEBI" id="CHEBI:18420"/>
    </cofactor>
</comment>
<evidence type="ECO:0000256" key="3">
    <source>
        <dbReference type="ARBA" id="ARBA00004065"/>
    </source>
</evidence>
<evidence type="ECO:0000313" key="19">
    <source>
        <dbReference type="Proteomes" id="UP001387364"/>
    </source>
</evidence>
<dbReference type="PANTHER" id="PTHR10954">
    <property type="entry name" value="RIBONUCLEASE H2 SUBUNIT A"/>
    <property type="match status" value="1"/>
</dbReference>
<dbReference type="GO" id="GO:0004523">
    <property type="term" value="F:RNA-DNA hybrid ribonuclease activity"/>
    <property type="evidence" value="ECO:0007669"/>
    <property type="project" value="UniProtKB-EC"/>
</dbReference>
<dbReference type="HAMAP" id="MF_00052_B">
    <property type="entry name" value="RNase_HII_B"/>
    <property type="match status" value="1"/>
</dbReference>
<sequence length="258" mass="28726">MALSVSEVKALLKEIHSKEDPRLTSLIDDSRKGVQQALQQWYKAQERLERDHLIYKEMLKYEQQLIDQGMTYIAGIDEVGRGPLAGPVVAAAVILPLNFYLPGLNDSKKLSEAKRDQFYEVIVEQADVGIGIVSSEGIDQLNIYEATKQAMKTAVCALKTQPEHLLIDAMKVDVPIGQTSIIKGDAHSVSIAAASVVAKVTRDRLMKEYALVYPHYSFEKNMGYGTKEHLEGLQAFGPIDIHRKSFAPVKEMIKTAKQ</sequence>
<proteinExistence type="inferred from homology"/>
<evidence type="ECO:0000256" key="7">
    <source>
        <dbReference type="ARBA" id="ARBA00019179"/>
    </source>
</evidence>
<gene>
    <name evidence="14" type="primary">rnhB</name>
    <name evidence="18" type="ORF">WDJ61_06725</name>
</gene>
<evidence type="ECO:0000256" key="5">
    <source>
        <dbReference type="ARBA" id="ARBA00007383"/>
    </source>
</evidence>
<feature type="binding site" evidence="14 15">
    <location>
        <position position="77"/>
    </location>
    <ligand>
        <name>a divalent metal cation</name>
        <dbReference type="ChEBI" id="CHEBI:60240"/>
    </ligand>
</feature>
<evidence type="ECO:0000256" key="13">
    <source>
        <dbReference type="ARBA" id="ARBA00023211"/>
    </source>
</evidence>
<dbReference type="NCBIfam" id="NF000594">
    <property type="entry name" value="PRK00015.1-1"/>
    <property type="match status" value="1"/>
</dbReference>
<dbReference type="EC" id="3.1.26.4" evidence="6 14"/>
<dbReference type="PROSITE" id="PS51975">
    <property type="entry name" value="RNASE_H_2"/>
    <property type="match status" value="1"/>
</dbReference>
<dbReference type="Gene3D" id="3.30.420.10">
    <property type="entry name" value="Ribonuclease H-like superfamily/Ribonuclease H"/>
    <property type="match status" value="1"/>
</dbReference>
<evidence type="ECO:0000256" key="15">
    <source>
        <dbReference type="PROSITE-ProRule" id="PRU01319"/>
    </source>
</evidence>
<reference evidence="18 19" key="1">
    <citation type="submission" date="2024-02" db="EMBL/GenBank/DDBJ databases">
        <title>Seven novel Bacillus-like species.</title>
        <authorList>
            <person name="Liu G."/>
        </authorList>
    </citation>
    <scope>NUCLEOTIDE SEQUENCE [LARGE SCALE GENOMIC DNA]</scope>
    <source>
        <strain evidence="18 19">FJAT-52991</strain>
    </source>
</reference>
<evidence type="ECO:0000256" key="1">
    <source>
        <dbReference type="ARBA" id="ARBA00000077"/>
    </source>
</evidence>
<accession>A0ABZ2N9A6</accession>
<evidence type="ECO:0000256" key="16">
    <source>
        <dbReference type="RuleBase" id="RU003515"/>
    </source>
</evidence>
<feature type="binding site" evidence="14 15">
    <location>
        <position position="168"/>
    </location>
    <ligand>
        <name>a divalent metal cation</name>
        <dbReference type="ChEBI" id="CHEBI:60240"/>
    </ligand>
</feature>
<evidence type="ECO:0000256" key="4">
    <source>
        <dbReference type="ARBA" id="ARBA00004496"/>
    </source>
</evidence>
<dbReference type="CDD" id="cd07182">
    <property type="entry name" value="RNase_HII_bacteria_HII_like"/>
    <property type="match status" value="1"/>
</dbReference>
<dbReference type="InterPro" id="IPR036397">
    <property type="entry name" value="RNaseH_sf"/>
</dbReference>
<evidence type="ECO:0000256" key="14">
    <source>
        <dbReference type="HAMAP-Rule" id="MF_00052"/>
    </source>
</evidence>
<keyword evidence="12 14" id="KW-0378">Hydrolase</keyword>
<evidence type="ECO:0000256" key="6">
    <source>
        <dbReference type="ARBA" id="ARBA00012180"/>
    </source>
</evidence>
<feature type="domain" description="RNase H type-2" evidence="17">
    <location>
        <begin position="71"/>
        <end position="258"/>
    </location>
</feature>
<dbReference type="InterPro" id="IPR001352">
    <property type="entry name" value="RNase_HII/HIII"/>
</dbReference>
<dbReference type="Proteomes" id="UP001387364">
    <property type="component" value="Chromosome"/>
</dbReference>
<dbReference type="PANTHER" id="PTHR10954:SF18">
    <property type="entry name" value="RIBONUCLEASE HII"/>
    <property type="match status" value="1"/>
</dbReference>
<dbReference type="RefSeq" id="WP_338753978.1">
    <property type="nucleotide sequence ID" value="NZ_CP147404.1"/>
</dbReference>
<dbReference type="NCBIfam" id="NF000595">
    <property type="entry name" value="PRK00015.1-3"/>
    <property type="match status" value="1"/>
</dbReference>
<keyword evidence="13 14" id="KW-0464">Manganese</keyword>
<evidence type="ECO:0000256" key="12">
    <source>
        <dbReference type="ARBA" id="ARBA00022801"/>
    </source>
</evidence>
<evidence type="ECO:0000256" key="9">
    <source>
        <dbReference type="ARBA" id="ARBA00022722"/>
    </source>
</evidence>
<evidence type="ECO:0000256" key="2">
    <source>
        <dbReference type="ARBA" id="ARBA00001946"/>
    </source>
</evidence>
<evidence type="ECO:0000313" key="18">
    <source>
        <dbReference type="EMBL" id="WXB94314.1"/>
    </source>
</evidence>
<dbReference type="InterPro" id="IPR012337">
    <property type="entry name" value="RNaseH-like_sf"/>
</dbReference>
<keyword evidence="9 14" id="KW-0540">Nuclease</keyword>
<keyword evidence="11 14" id="KW-0255">Endonuclease</keyword>
<dbReference type="EMBL" id="CP147404">
    <property type="protein sequence ID" value="WXB94314.1"/>
    <property type="molecule type" value="Genomic_DNA"/>
</dbReference>
<name>A0ABZ2N9A6_9BACI</name>
<evidence type="ECO:0000256" key="8">
    <source>
        <dbReference type="ARBA" id="ARBA00022490"/>
    </source>
</evidence>
<protein>
    <recommendedName>
        <fullName evidence="7 14">Ribonuclease HII</fullName>
        <shortName evidence="14">RNase HII</shortName>
        <ecNumber evidence="6 14">3.1.26.4</ecNumber>
    </recommendedName>
</protein>
<keyword evidence="8 14" id="KW-0963">Cytoplasm</keyword>
<evidence type="ECO:0000259" key="17">
    <source>
        <dbReference type="PROSITE" id="PS51975"/>
    </source>
</evidence>
<comment type="function">
    <text evidence="3 14 16">Endonuclease that specifically degrades the RNA of RNA-DNA hybrids.</text>
</comment>
<dbReference type="SUPFAM" id="SSF53098">
    <property type="entry name" value="Ribonuclease H-like"/>
    <property type="match status" value="1"/>
</dbReference>
<dbReference type="InterPro" id="IPR024567">
    <property type="entry name" value="RNase_HII/HIII_dom"/>
</dbReference>
<feature type="binding site" evidence="14 15">
    <location>
        <position position="78"/>
    </location>
    <ligand>
        <name>a divalent metal cation</name>
        <dbReference type="ChEBI" id="CHEBI:60240"/>
    </ligand>
</feature>
<comment type="similarity">
    <text evidence="5 14 16">Belongs to the RNase HII family.</text>
</comment>
<keyword evidence="19" id="KW-1185">Reference proteome</keyword>
<evidence type="ECO:0000256" key="11">
    <source>
        <dbReference type="ARBA" id="ARBA00022759"/>
    </source>
</evidence>
<comment type="catalytic activity">
    <reaction evidence="1 14 15 16">
        <text>Endonucleolytic cleavage to 5'-phosphomonoester.</text>
        <dbReference type="EC" id="3.1.26.4"/>
    </reaction>
</comment>
<evidence type="ECO:0000256" key="10">
    <source>
        <dbReference type="ARBA" id="ARBA00022723"/>
    </source>
</evidence>
<dbReference type="Pfam" id="PF01351">
    <property type="entry name" value="RNase_HII"/>
    <property type="match status" value="1"/>
</dbReference>
<organism evidence="18 19">
    <name type="scientific">Bacillus kandeliae</name>
    <dbReference type="NCBI Taxonomy" id="3129297"/>
    <lineage>
        <taxon>Bacteria</taxon>
        <taxon>Bacillati</taxon>
        <taxon>Bacillota</taxon>
        <taxon>Bacilli</taxon>
        <taxon>Bacillales</taxon>
        <taxon>Bacillaceae</taxon>
        <taxon>Bacillus</taxon>
    </lineage>
</organism>
<comment type="cofactor">
    <cofactor evidence="14 15">
        <name>Mn(2+)</name>
        <dbReference type="ChEBI" id="CHEBI:29035"/>
    </cofactor>
    <cofactor evidence="14 15">
        <name>Mg(2+)</name>
        <dbReference type="ChEBI" id="CHEBI:18420"/>
    </cofactor>
    <text evidence="14 15">Manganese or magnesium. Binds 1 divalent metal ion per monomer in the absence of substrate. May bind a second metal ion after substrate binding.</text>
</comment>